<feature type="transmembrane region" description="Helical" evidence="1">
    <location>
        <begin position="21"/>
        <end position="41"/>
    </location>
</feature>
<accession>A0A644UKS0</accession>
<organism evidence="2">
    <name type="scientific">bioreactor metagenome</name>
    <dbReference type="NCBI Taxonomy" id="1076179"/>
    <lineage>
        <taxon>unclassified sequences</taxon>
        <taxon>metagenomes</taxon>
        <taxon>ecological metagenomes</taxon>
    </lineage>
</organism>
<feature type="transmembrane region" description="Helical" evidence="1">
    <location>
        <begin position="117"/>
        <end position="135"/>
    </location>
</feature>
<proteinExistence type="predicted"/>
<evidence type="ECO:0000313" key="2">
    <source>
        <dbReference type="EMBL" id="MPL79530.1"/>
    </source>
</evidence>
<dbReference type="EMBL" id="VSSQ01000127">
    <property type="protein sequence ID" value="MPL79530.1"/>
    <property type="molecule type" value="Genomic_DNA"/>
</dbReference>
<reference evidence="2" key="1">
    <citation type="submission" date="2019-08" db="EMBL/GenBank/DDBJ databases">
        <authorList>
            <person name="Kucharzyk K."/>
            <person name="Murdoch R.W."/>
            <person name="Higgins S."/>
            <person name="Loffler F."/>
        </authorList>
    </citation>
    <scope>NUCLEOTIDE SEQUENCE</scope>
</reference>
<name>A0A644UKS0_9ZZZZ</name>
<dbReference type="AlphaFoldDB" id="A0A644UKS0"/>
<sequence>MNEREWGWVQSQSTRSRSIMTTLGVLITLFVTLFLAVNNLPETSTLLIVNEKTLQITDINYLIFAYVLFYAAFLLVNLAVTISYESAISHEFLANSSEEIEIRVFSLQQFVSQETEIAITFSIALAVGFLSVMIIDGYVLSFWVFLIFEFLALLINYVMMKRKHH</sequence>
<gene>
    <name evidence="2" type="ORF">SDC9_25413</name>
</gene>
<evidence type="ECO:0000256" key="1">
    <source>
        <dbReference type="SAM" id="Phobius"/>
    </source>
</evidence>
<keyword evidence="1" id="KW-0812">Transmembrane</keyword>
<keyword evidence="1" id="KW-0472">Membrane</keyword>
<comment type="caution">
    <text evidence="2">The sequence shown here is derived from an EMBL/GenBank/DDBJ whole genome shotgun (WGS) entry which is preliminary data.</text>
</comment>
<feature type="transmembrane region" description="Helical" evidence="1">
    <location>
        <begin position="141"/>
        <end position="159"/>
    </location>
</feature>
<protein>
    <submittedName>
        <fullName evidence="2">Uncharacterized protein</fullName>
    </submittedName>
</protein>
<feature type="transmembrane region" description="Helical" evidence="1">
    <location>
        <begin position="61"/>
        <end position="80"/>
    </location>
</feature>
<keyword evidence="1" id="KW-1133">Transmembrane helix</keyword>